<dbReference type="Proteomes" id="UP000254079">
    <property type="component" value="Unassembled WGS sequence"/>
</dbReference>
<dbReference type="AlphaFoldDB" id="A0A376U917"/>
<feature type="coiled-coil region" evidence="1">
    <location>
        <begin position="16"/>
        <end position="50"/>
    </location>
</feature>
<reference evidence="2 3" key="1">
    <citation type="submission" date="2018-06" db="EMBL/GenBank/DDBJ databases">
        <authorList>
            <consortium name="Pathogen Informatics"/>
            <person name="Doyle S."/>
        </authorList>
    </citation>
    <scope>NUCLEOTIDE SEQUENCE [LARGE SCALE GENOMIC DNA]</scope>
    <source>
        <strain evidence="2 3">NCTC8622</strain>
    </source>
</reference>
<evidence type="ECO:0000256" key="1">
    <source>
        <dbReference type="SAM" id="Coils"/>
    </source>
</evidence>
<proteinExistence type="predicted"/>
<protein>
    <submittedName>
        <fullName evidence="2">Transposase</fullName>
    </submittedName>
</protein>
<evidence type="ECO:0000313" key="3">
    <source>
        <dbReference type="Proteomes" id="UP000254079"/>
    </source>
</evidence>
<gene>
    <name evidence="2" type="ORF">NCTC8622_04579</name>
</gene>
<name>A0A376U917_ECOLX</name>
<sequence>MSLVLPGMSSSLPDDINALKRLLAEQEALNRALLEKLNEREREIDHLQARWISCAG</sequence>
<organism evidence="2 3">
    <name type="scientific">Escherichia coli</name>
    <dbReference type="NCBI Taxonomy" id="562"/>
    <lineage>
        <taxon>Bacteria</taxon>
        <taxon>Pseudomonadati</taxon>
        <taxon>Pseudomonadota</taxon>
        <taxon>Gammaproteobacteria</taxon>
        <taxon>Enterobacterales</taxon>
        <taxon>Enterobacteriaceae</taxon>
        <taxon>Escherichia</taxon>
    </lineage>
</organism>
<keyword evidence="1" id="KW-0175">Coiled coil</keyword>
<evidence type="ECO:0000313" key="2">
    <source>
        <dbReference type="EMBL" id="STI85483.1"/>
    </source>
</evidence>
<dbReference type="EMBL" id="UGCP01000002">
    <property type="protein sequence ID" value="STI85483.1"/>
    <property type="molecule type" value="Genomic_DNA"/>
</dbReference>
<accession>A0A376U917</accession>